<dbReference type="EMBL" id="VXBJ01010759">
    <property type="protein sequence ID" value="NXN34621.1"/>
    <property type="molecule type" value="Genomic_DNA"/>
</dbReference>
<keyword evidence="4" id="KW-0391">Immunity</keyword>
<keyword evidence="10" id="KW-1185">Reference proteome</keyword>
<dbReference type="SUPFAM" id="SSF48726">
    <property type="entry name" value="Immunoglobulin"/>
    <property type="match status" value="1"/>
</dbReference>
<reference evidence="9 10" key="1">
    <citation type="submission" date="2019-09" db="EMBL/GenBank/DDBJ databases">
        <title>Bird 10,000 Genomes (B10K) Project - Family phase.</title>
        <authorList>
            <person name="Zhang G."/>
        </authorList>
    </citation>
    <scope>NUCLEOTIDE SEQUENCE [LARGE SCALE GENOMIC DNA]</scope>
    <source>
        <strain evidence="9">B10K-DU-002-14</strain>
        <tissue evidence="9">Muscle</tissue>
    </source>
</reference>
<sequence>KQRDTFQITCTYKTSCFAALFWYRQRKGQNPQLVSSQARPGWKSSVHLTTELNTMEKSSLLHLEKVESSDSTLYLCAAC</sequence>
<feature type="non-terminal residue" evidence="9">
    <location>
        <position position="79"/>
    </location>
</feature>
<protein>
    <submittedName>
        <fullName evidence="9">TVA12 protein</fullName>
    </submittedName>
</protein>
<evidence type="ECO:0000313" key="9">
    <source>
        <dbReference type="EMBL" id="NXN34621.1"/>
    </source>
</evidence>
<dbReference type="InterPro" id="IPR036179">
    <property type="entry name" value="Ig-like_dom_sf"/>
</dbReference>
<evidence type="ECO:0000256" key="4">
    <source>
        <dbReference type="ARBA" id="ARBA00022859"/>
    </source>
</evidence>
<evidence type="ECO:0000256" key="6">
    <source>
        <dbReference type="ARBA" id="ARBA00023157"/>
    </source>
</evidence>
<comment type="caution">
    <text evidence="9">The sequence shown here is derived from an EMBL/GenBank/DDBJ whole genome shotgun (WGS) entry which is preliminary data.</text>
</comment>
<evidence type="ECO:0000256" key="7">
    <source>
        <dbReference type="ARBA" id="ARBA00023180"/>
    </source>
</evidence>
<feature type="non-terminal residue" evidence="9">
    <location>
        <position position="1"/>
    </location>
</feature>
<evidence type="ECO:0000256" key="2">
    <source>
        <dbReference type="ARBA" id="ARBA00022475"/>
    </source>
</evidence>
<dbReference type="AlphaFoldDB" id="A0A7L1I942"/>
<accession>A0A7L1I942</accession>
<dbReference type="Proteomes" id="UP000586634">
    <property type="component" value="Unassembled WGS sequence"/>
</dbReference>
<evidence type="ECO:0000313" key="10">
    <source>
        <dbReference type="Proteomes" id="UP000586634"/>
    </source>
</evidence>
<comment type="subcellular location">
    <subcellularLocation>
        <location evidence="1">Cell membrane</location>
    </subcellularLocation>
</comment>
<keyword evidence="3" id="KW-0732">Signal</keyword>
<dbReference type="PANTHER" id="PTHR19433:SF85">
    <property type="entry name" value="T CELL RECEPTOR ALPHA VARIABLE 17-RELATED"/>
    <property type="match status" value="1"/>
</dbReference>
<feature type="domain" description="Ig-like" evidence="8">
    <location>
        <begin position="1"/>
        <end position="79"/>
    </location>
</feature>
<evidence type="ECO:0000259" key="8">
    <source>
        <dbReference type="PROSITE" id="PS50835"/>
    </source>
</evidence>
<keyword evidence="7" id="KW-0325">Glycoprotein</keyword>
<name>A0A7L1I942_9CHAR</name>
<dbReference type="InterPro" id="IPR052051">
    <property type="entry name" value="TCR_complex_component"/>
</dbReference>
<dbReference type="GO" id="GO:0002376">
    <property type="term" value="P:immune system process"/>
    <property type="evidence" value="ECO:0007669"/>
    <property type="project" value="UniProtKB-KW"/>
</dbReference>
<dbReference type="PANTHER" id="PTHR19433">
    <property type="entry name" value="T-CELL RECEPTOR ALPHA CHAIN V REGION-RELATED"/>
    <property type="match status" value="1"/>
</dbReference>
<organism evidence="9 10">
    <name type="scientific">Nycticryphes semicollaris</name>
    <dbReference type="NCBI Taxonomy" id="227226"/>
    <lineage>
        <taxon>Eukaryota</taxon>
        <taxon>Metazoa</taxon>
        <taxon>Chordata</taxon>
        <taxon>Craniata</taxon>
        <taxon>Vertebrata</taxon>
        <taxon>Euteleostomi</taxon>
        <taxon>Archelosauria</taxon>
        <taxon>Archosauria</taxon>
        <taxon>Dinosauria</taxon>
        <taxon>Saurischia</taxon>
        <taxon>Theropoda</taxon>
        <taxon>Coelurosauria</taxon>
        <taxon>Aves</taxon>
        <taxon>Neognathae</taxon>
        <taxon>Neoaves</taxon>
        <taxon>Charadriiformes</taxon>
        <taxon>Rostratulidae</taxon>
        <taxon>Nycticryphes</taxon>
    </lineage>
</organism>
<keyword evidence="5" id="KW-0472">Membrane</keyword>
<dbReference type="GO" id="GO:0009617">
    <property type="term" value="P:response to bacterium"/>
    <property type="evidence" value="ECO:0007669"/>
    <property type="project" value="TreeGrafter"/>
</dbReference>
<dbReference type="InterPro" id="IPR013106">
    <property type="entry name" value="Ig_V-set"/>
</dbReference>
<dbReference type="GO" id="GO:0005886">
    <property type="term" value="C:plasma membrane"/>
    <property type="evidence" value="ECO:0007669"/>
    <property type="project" value="UniProtKB-SubCell"/>
</dbReference>
<evidence type="ECO:0000256" key="1">
    <source>
        <dbReference type="ARBA" id="ARBA00004236"/>
    </source>
</evidence>
<evidence type="ECO:0000256" key="5">
    <source>
        <dbReference type="ARBA" id="ARBA00023136"/>
    </source>
</evidence>
<keyword evidence="2" id="KW-1003">Cell membrane</keyword>
<evidence type="ECO:0000256" key="3">
    <source>
        <dbReference type="ARBA" id="ARBA00022729"/>
    </source>
</evidence>
<gene>
    <name evidence="9" type="primary">Trav12</name>
    <name evidence="9" type="ORF">NYCSEM_R03002</name>
</gene>
<dbReference type="InterPro" id="IPR013783">
    <property type="entry name" value="Ig-like_fold"/>
</dbReference>
<keyword evidence="6" id="KW-1015">Disulfide bond</keyword>
<dbReference type="Pfam" id="PF07686">
    <property type="entry name" value="V-set"/>
    <property type="match status" value="1"/>
</dbReference>
<dbReference type="OrthoDB" id="8947657at2759"/>
<proteinExistence type="predicted"/>
<dbReference type="InterPro" id="IPR007110">
    <property type="entry name" value="Ig-like_dom"/>
</dbReference>
<dbReference type="Gene3D" id="2.60.40.10">
    <property type="entry name" value="Immunoglobulins"/>
    <property type="match status" value="1"/>
</dbReference>
<dbReference type="PROSITE" id="PS50835">
    <property type="entry name" value="IG_LIKE"/>
    <property type="match status" value="1"/>
</dbReference>